<protein>
    <submittedName>
        <fullName evidence="1">Uncharacterized protein</fullName>
    </submittedName>
</protein>
<evidence type="ECO:0000313" key="1">
    <source>
        <dbReference type="EMBL" id="OTP76714.1"/>
    </source>
</evidence>
<comment type="caution">
    <text evidence="1">The sequence shown here is derived from an EMBL/GenBank/DDBJ whole genome shotgun (WGS) entry which is preliminary data.</text>
</comment>
<sequence length="44" mass="4826">MKPDRYATGAGKMSGKRWVLPDSKTYLRVGFSKPARPGVSRSNA</sequence>
<dbReference type="AlphaFoldDB" id="A0A242N001"/>
<reference evidence="1 2" key="1">
    <citation type="submission" date="2017-03" db="EMBL/GenBank/DDBJ databases">
        <title>Genome analysis of strain PAMC 26510.</title>
        <authorList>
            <person name="Oh H.-M."/>
            <person name="Yang J.-A."/>
        </authorList>
    </citation>
    <scope>NUCLEOTIDE SEQUENCE [LARGE SCALE GENOMIC DNA]</scope>
    <source>
        <strain evidence="1 2">PAMC 26510</strain>
    </source>
</reference>
<gene>
    <name evidence="1" type="ORF">PAMC26510_09945</name>
</gene>
<organism evidence="1 2">
    <name type="scientific">Caballeronia sordidicola</name>
    <name type="common">Burkholderia sordidicola</name>
    <dbReference type="NCBI Taxonomy" id="196367"/>
    <lineage>
        <taxon>Bacteria</taxon>
        <taxon>Pseudomonadati</taxon>
        <taxon>Pseudomonadota</taxon>
        <taxon>Betaproteobacteria</taxon>
        <taxon>Burkholderiales</taxon>
        <taxon>Burkholderiaceae</taxon>
        <taxon>Caballeronia</taxon>
    </lineage>
</organism>
<accession>A0A242N001</accession>
<evidence type="ECO:0000313" key="2">
    <source>
        <dbReference type="Proteomes" id="UP000194546"/>
    </source>
</evidence>
<dbReference type="EMBL" id="NBTY01000055">
    <property type="protein sequence ID" value="OTP76714.1"/>
    <property type="molecule type" value="Genomic_DNA"/>
</dbReference>
<dbReference type="Proteomes" id="UP000194546">
    <property type="component" value="Unassembled WGS sequence"/>
</dbReference>
<proteinExistence type="predicted"/>
<name>A0A242N001_CABSO</name>